<evidence type="ECO:0000256" key="7">
    <source>
        <dbReference type="SAM" id="MobiDB-lite"/>
    </source>
</evidence>
<dbReference type="GO" id="GO:0010008">
    <property type="term" value="C:endosome membrane"/>
    <property type="evidence" value="ECO:0007669"/>
    <property type="project" value="TreeGrafter"/>
</dbReference>
<sequence length="895" mass="99827">MFGYDMSWAAFHVLEVMSSQNYLQKRVGYLGAVQSFRPDTEVLMLTTNLLKKVVKTSTKYSSGYRFSARADNVVTPLSPSSYHFPVASPVAAFGFAAPPLPFPSIGAEEDRSKPLPAIPGVSRSVSIGVAEDKRAPNGRAGRQQCHRRGDKRGVIKLQTKATYPEAKFLVCFVDAVGTAPYSQTIAAFDDHYTNNVRHVPSLRVYQRRYSRRDPRRLRGGSHCASALQLVSTMVTSDTLQPVVDRLITQLRTSPLSDVSVTNLPLEVKLSADIEVEDPEVPLAGANRKQDATLVLPTDYRMEVLARILEACSRNTYSSIIDFEWYVDVLVQLVKLIPPLPDPRECDFLASKGQVEDNRAFAARIGLELRNVAVRVKSARAKATHAAESLVSVDHRAALFPNTINSAIPILESSSWVTGEFSEYLLVPEQTLSSLVHPSNITLPPKVLSSYLQAIPKVFVFLTRSAYGWSSVRQNEILIIIARIVSFLESLSSHHDLDVQERAIEFLELFRIVSESVSKTETDTENAPLLLYSVIPSLFAGLDLNPVAADAQRKVPTPRFLDLDSPLNKQLPHILNEFENGSLDLWAHDDFHDFYNAPQPSLSGKPSPQETLPSNKPQSGSYQNLSDDFLSPIEASRRRAERRERNKDDPFYIQQSVDSFEPSRSSHSALRETPSEILDVDSIPIVDLAVEKDNIQILDARQAEKPRHRRKNFDIIADETIDVNEASLNAKASLVSRVVKTRKPLLEVDSSGLDHLTLEEKFETNSHPNKLQHGDLETNEMAEAMARIEQARLEMQRVSECIHASDEIPSDGALVKRKKRKLGSAEGKKRRKPAAQKAAELTCNASECTNNDEATVGKKKKKKRVGKKETSYQAQAVIVAHMTTQLMSLRFKLRTY</sequence>
<evidence type="ECO:0000313" key="9">
    <source>
        <dbReference type="EMBL" id="EEP82949.1"/>
    </source>
</evidence>
<dbReference type="GeneID" id="8440265"/>
<dbReference type="PANTHER" id="PTHR22781">
    <property type="entry name" value="DELTA ADAPTIN-RELATED"/>
    <property type="match status" value="1"/>
</dbReference>
<dbReference type="GO" id="GO:0006623">
    <property type="term" value="P:protein targeting to vacuole"/>
    <property type="evidence" value="ECO:0007669"/>
    <property type="project" value="TreeGrafter"/>
</dbReference>
<feature type="compositionally biased region" description="Polar residues" evidence="7">
    <location>
        <begin position="597"/>
        <end position="625"/>
    </location>
</feature>
<dbReference type="VEuPathDB" id="FungiDB:UREG_07814"/>
<evidence type="ECO:0000256" key="3">
    <source>
        <dbReference type="ARBA" id="ARBA00022448"/>
    </source>
</evidence>
<reference evidence="10" key="1">
    <citation type="journal article" date="2009" name="Genome Res.">
        <title>Comparative genomic analyses of the human fungal pathogens Coccidioides and their relatives.</title>
        <authorList>
            <person name="Sharpton T.J."/>
            <person name="Stajich J.E."/>
            <person name="Rounsley S.D."/>
            <person name="Gardner M.J."/>
            <person name="Wortman J.R."/>
            <person name="Jordar V.S."/>
            <person name="Maiti R."/>
            <person name="Kodira C.D."/>
            <person name="Neafsey D.E."/>
            <person name="Zeng Q."/>
            <person name="Hung C.-Y."/>
            <person name="McMahan C."/>
            <person name="Muszewska A."/>
            <person name="Grynberg M."/>
            <person name="Mandel M.A."/>
            <person name="Kellner E.M."/>
            <person name="Barker B.M."/>
            <person name="Galgiani J.N."/>
            <person name="Orbach M.J."/>
            <person name="Kirkland T.N."/>
            <person name="Cole G.T."/>
            <person name="Henn M.R."/>
            <person name="Birren B.W."/>
            <person name="Taylor J.W."/>
        </authorList>
    </citation>
    <scope>NUCLEOTIDE SEQUENCE [LARGE SCALE GENOMIC DNA]</scope>
    <source>
        <strain evidence="10">UAMH 1704</strain>
    </source>
</reference>
<dbReference type="InParanoid" id="C4K063"/>
<feature type="compositionally biased region" description="Basic and acidic residues" evidence="7">
    <location>
        <begin position="634"/>
        <end position="649"/>
    </location>
</feature>
<evidence type="ECO:0000256" key="2">
    <source>
        <dbReference type="ARBA" id="ARBA00006613"/>
    </source>
</evidence>
<keyword evidence="3" id="KW-0813">Transport</keyword>
<name>C4K063_UNCRE</name>
<dbReference type="GO" id="GO:0030123">
    <property type="term" value="C:AP-3 adaptor complex"/>
    <property type="evidence" value="ECO:0007669"/>
    <property type="project" value="InterPro"/>
</dbReference>
<dbReference type="AlphaFoldDB" id="C4K063"/>
<dbReference type="KEGG" id="ure:UREG_07814"/>
<accession>C4K063</accession>
<evidence type="ECO:0000256" key="5">
    <source>
        <dbReference type="ARBA" id="ARBA00022927"/>
    </source>
</evidence>
<evidence type="ECO:0000256" key="6">
    <source>
        <dbReference type="ARBA" id="ARBA00023136"/>
    </source>
</evidence>
<dbReference type="STRING" id="336963.C4K063"/>
<comment type="subcellular location">
    <subcellularLocation>
        <location evidence="1">Endomembrane system</location>
    </subcellularLocation>
</comment>
<feature type="compositionally biased region" description="Polar residues" evidence="7">
    <location>
        <begin position="652"/>
        <end position="667"/>
    </location>
</feature>
<dbReference type="InterPro" id="IPR002553">
    <property type="entry name" value="Clathrin/coatomer_adapt-like_N"/>
</dbReference>
<evidence type="ECO:0000313" key="10">
    <source>
        <dbReference type="Proteomes" id="UP000002058"/>
    </source>
</evidence>
<dbReference type="InterPro" id="IPR011989">
    <property type="entry name" value="ARM-like"/>
</dbReference>
<keyword evidence="4" id="KW-0677">Repeat</keyword>
<dbReference type="FunCoup" id="C4K063">
    <property type="interactions" value="569"/>
</dbReference>
<evidence type="ECO:0000259" key="8">
    <source>
        <dbReference type="Pfam" id="PF01602"/>
    </source>
</evidence>
<comment type="similarity">
    <text evidence="2">Belongs to the adaptor complexes large subunit family.</text>
</comment>
<keyword evidence="10" id="KW-1185">Reference proteome</keyword>
<keyword evidence="6" id="KW-0472">Membrane</keyword>
<dbReference type="EMBL" id="CH476619">
    <property type="protein sequence ID" value="EEP82949.1"/>
    <property type="molecule type" value="Genomic_DNA"/>
</dbReference>
<dbReference type="PANTHER" id="PTHR22781:SF12">
    <property type="entry name" value="AP-3 COMPLEX SUBUNIT DELTA-1"/>
    <property type="match status" value="1"/>
</dbReference>
<dbReference type="eggNOG" id="KOG1059">
    <property type="taxonomic scope" value="Eukaryota"/>
</dbReference>
<feature type="region of interest" description="Disordered" evidence="7">
    <location>
        <begin position="847"/>
        <end position="867"/>
    </location>
</feature>
<dbReference type="Gene3D" id="1.25.10.10">
    <property type="entry name" value="Leucine-rich Repeat Variant"/>
    <property type="match status" value="2"/>
</dbReference>
<dbReference type="OMA" id="SGNNWMA"/>
<protein>
    <recommendedName>
        <fullName evidence="8">Clathrin/coatomer adaptor adaptin-like N-terminal domain-containing protein</fullName>
    </recommendedName>
</protein>
<evidence type="ECO:0000256" key="1">
    <source>
        <dbReference type="ARBA" id="ARBA00004308"/>
    </source>
</evidence>
<dbReference type="InterPro" id="IPR017105">
    <property type="entry name" value="AP3_complex_dsu"/>
</dbReference>
<organism evidence="9 10">
    <name type="scientific">Uncinocarpus reesii (strain UAMH 1704)</name>
    <dbReference type="NCBI Taxonomy" id="336963"/>
    <lineage>
        <taxon>Eukaryota</taxon>
        <taxon>Fungi</taxon>
        <taxon>Dikarya</taxon>
        <taxon>Ascomycota</taxon>
        <taxon>Pezizomycotina</taxon>
        <taxon>Eurotiomycetes</taxon>
        <taxon>Eurotiomycetidae</taxon>
        <taxon>Onygenales</taxon>
        <taxon>Onygenaceae</taxon>
        <taxon>Uncinocarpus</taxon>
    </lineage>
</organism>
<keyword evidence="5" id="KW-0653">Protein transport</keyword>
<gene>
    <name evidence="9" type="ORF">UREG_07814</name>
</gene>
<evidence type="ECO:0000256" key="4">
    <source>
        <dbReference type="ARBA" id="ARBA00022737"/>
    </source>
</evidence>
<feature type="region of interest" description="Disordered" evidence="7">
    <location>
        <begin position="596"/>
        <end position="672"/>
    </location>
</feature>
<dbReference type="SUPFAM" id="SSF48371">
    <property type="entry name" value="ARM repeat"/>
    <property type="match status" value="2"/>
</dbReference>
<proteinExistence type="inferred from homology"/>
<dbReference type="OrthoDB" id="10264595at2759"/>
<dbReference type="InterPro" id="IPR016024">
    <property type="entry name" value="ARM-type_fold"/>
</dbReference>
<dbReference type="RefSeq" id="XP_002583041.1">
    <property type="nucleotide sequence ID" value="XM_002582995.1"/>
</dbReference>
<dbReference type="HOGENOM" id="CLU_001908_3_0_1"/>
<dbReference type="Pfam" id="PF01602">
    <property type="entry name" value="Adaptin_N"/>
    <property type="match status" value="1"/>
</dbReference>
<feature type="compositionally biased region" description="Basic residues" evidence="7">
    <location>
        <begin position="856"/>
        <end position="865"/>
    </location>
</feature>
<dbReference type="GO" id="GO:0006896">
    <property type="term" value="P:Golgi to vacuole transport"/>
    <property type="evidence" value="ECO:0007669"/>
    <property type="project" value="TreeGrafter"/>
</dbReference>
<feature type="domain" description="Clathrin/coatomer adaptor adaptin-like N-terminal" evidence="8">
    <location>
        <begin position="1"/>
        <end position="61"/>
    </location>
</feature>
<dbReference type="Proteomes" id="UP000002058">
    <property type="component" value="Unassembled WGS sequence"/>
</dbReference>